<reference evidence="1" key="1">
    <citation type="submission" date="2023-06" db="EMBL/GenBank/DDBJ databases">
        <title>Two Chryseobacterium gambrini strains from China.</title>
        <authorList>
            <person name="Zeng J."/>
            <person name="Wu Y."/>
        </authorList>
    </citation>
    <scope>NUCLEOTIDE SEQUENCE</scope>
    <source>
        <strain evidence="1">SQ219</strain>
    </source>
</reference>
<name>A0AAJ1R563_9FLAO</name>
<evidence type="ECO:0000313" key="1">
    <source>
        <dbReference type="EMBL" id="MDN4013442.1"/>
    </source>
</evidence>
<comment type="caution">
    <text evidence="1">The sequence shown here is derived from an EMBL/GenBank/DDBJ whole genome shotgun (WGS) entry which is preliminary data.</text>
</comment>
<organism evidence="1 2">
    <name type="scientific">Chryseobacterium gambrini</name>
    <dbReference type="NCBI Taxonomy" id="373672"/>
    <lineage>
        <taxon>Bacteria</taxon>
        <taxon>Pseudomonadati</taxon>
        <taxon>Bacteroidota</taxon>
        <taxon>Flavobacteriia</taxon>
        <taxon>Flavobacteriales</taxon>
        <taxon>Weeksellaceae</taxon>
        <taxon>Chryseobacterium group</taxon>
        <taxon>Chryseobacterium</taxon>
    </lineage>
</organism>
<gene>
    <name evidence="1" type="ORF">QX233_13275</name>
</gene>
<sequence>MKKILITIGTVILILIAINIITKIIESEVKDEYYDVMMTVEQTKLDLPLKTGEGMTLNNVELAGKKVKYFYKTDYDINNISKNEIENYENQWKQNVINMAKHNPKNKSFVHENITFQYFLVDKNDKPLLDFEILPNDYQ</sequence>
<protein>
    <submittedName>
        <fullName evidence="1">Uncharacterized protein</fullName>
    </submittedName>
</protein>
<dbReference type="EMBL" id="JAUHGV010000016">
    <property type="protein sequence ID" value="MDN4013442.1"/>
    <property type="molecule type" value="Genomic_DNA"/>
</dbReference>
<dbReference type="Proteomes" id="UP001225933">
    <property type="component" value="Unassembled WGS sequence"/>
</dbReference>
<evidence type="ECO:0000313" key="2">
    <source>
        <dbReference type="Proteomes" id="UP001225933"/>
    </source>
</evidence>
<proteinExistence type="predicted"/>
<accession>A0AAJ1R563</accession>
<dbReference type="RefSeq" id="WP_214588588.1">
    <property type="nucleotide sequence ID" value="NZ_JAUHGV010000016.1"/>
</dbReference>
<dbReference type="AlphaFoldDB" id="A0AAJ1R563"/>